<dbReference type="RefSeq" id="WP_092217201.1">
    <property type="nucleotide sequence ID" value="NZ_CP030050.1"/>
</dbReference>
<gene>
    <name evidence="1" type="ORF">WN72_24840</name>
</gene>
<evidence type="ECO:0000313" key="2">
    <source>
        <dbReference type="Proteomes" id="UP000594015"/>
    </source>
</evidence>
<dbReference type="EMBL" id="CP030050">
    <property type="protein sequence ID" value="QOZ69189.1"/>
    <property type="molecule type" value="Genomic_DNA"/>
</dbReference>
<protein>
    <submittedName>
        <fullName evidence="1">Uncharacterized protein</fullName>
    </submittedName>
</protein>
<dbReference type="KEGG" id="barh:WN72_24840"/>
<dbReference type="AlphaFoldDB" id="A0AAE7TID5"/>
<accession>A0AAE7TID5</accession>
<dbReference type="Proteomes" id="UP000594015">
    <property type="component" value="Chromosome"/>
</dbReference>
<proteinExistence type="predicted"/>
<organism evidence="1 2">
    <name type="scientific">Bradyrhizobium arachidis</name>
    <dbReference type="NCBI Taxonomy" id="858423"/>
    <lineage>
        <taxon>Bacteria</taxon>
        <taxon>Pseudomonadati</taxon>
        <taxon>Pseudomonadota</taxon>
        <taxon>Alphaproteobacteria</taxon>
        <taxon>Hyphomicrobiales</taxon>
        <taxon>Nitrobacteraceae</taxon>
        <taxon>Bradyrhizobium</taxon>
    </lineage>
</organism>
<evidence type="ECO:0000313" key="1">
    <source>
        <dbReference type="EMBL" id="QOZ69189.1"/>
    </source>
</evidence>
<name>A0AAE7TID5_9BRAD</name>
<sequence length="224" mass="24444">MRYFDFLEAQAASVSDVAVRGAMTRVAKLHREILANTANVRGNKDLSEQGRTKEARSLLGKKAWELIRANATVQRLNARIDEKRAKIQLPAIDKADAAGAVLRGQVRDRLPKSSKELRTLIPTMSALYLQTLLEAPELVGADSETVEVARSRAIELVQPGVTAALDAERNAVRLLANATGELSKAACDLAELPNTRALTEFLNQTVPDQRHIEADVERETALAA</sequence>
<reference evidence="1 2" key="1">
    <citation type="submission" date="2018-06" db="EMBL/GenBank/DDBJ databases">
        <title>Comparative genomics of Bradyrhizobium nodulating Arachidis hypogaea.</title>
        <authorList>
            <person name="Li Y."/>
        </authorList>
    </citation>
    <scope>NUCLEOTIDE SEQUENCE [LARGE SCALE GENOMIC DNA]</scope>
    <source>
        <strain evidence="1 2">CCBAU 051107</strain>
    </source>
</reference>